<feature type="DNA-binding region" description="HMG box" evidence="1">
    <location>
        <begin position="10"/>
        <end position="78"/>
    </location>
</feature>
<dbReference type="AlphaFoldDB" id="A0AAD5U9E0"/>
<protein>
    <recommendedName>
        <fullName evidence="2">HMG box domain-containing protein</fullName>
    </recommendedName>
</protein>
<dbReference type="InterPro" id="IPR009071">
    <property type="entry name" value="HMG_box_dom"/>
</dbReference>
<dbReference type="Gene3D" id="1.10.30.10">
    <property type="entry name" value="High mobility group box domain"/>
    <property type="match status" value="1"/>
</dbReference>
<dbReference type="SMART" id="SM00398">
    <property type="entry name" value="HMG"/>
    <property type="match status" value="1"/>
</dbReference>
<comment type="caution">
    <text evidence="3">The sequence shown here is derived from an EMBL/GenBank/DDBJ whole genome shotgun (WGS) entry which is preliminary data.</text>
</comment>
<keyword evidence="1" id="KW-0539">Nucleus</keyword>
<dbReference type="GO" id="GO:0005634">
    <property type="term" value="C:nucleus"/>
    <property type="evidence" value="ECO:0007669"/>
    <property type="project" value="UniProtKB-UniRule"/>
</dbReference>
<evidence type="ECO:0000259" key="2">
    <source>
        <dbReference type="PROSITE" id="PS50118"/>
    </source>
</evidence>
<evidence type="ECO:0000313" key="3">
    <source>
        <dbReference type="EMBL" id="KAJ3251036.1"/>
    </source>
</evidence>
<proteinExistence type="predicted"/>
<dbReference type="Pfam" id="PF00505">
    <property type="entry name" value="HMG_box"/>
    <property type="match status" value="1"/>
</dbReference>
<keyword evidence="4" id="KW-1185">Reference proteome</keyword>
<dbReference type="GO" id="GO:0003677">
    <property type="term" value="F:DNA binding"/>
    <property type="evidence" value="ECO:0007669"/>
    <property type="project" value="UniProtKB-UniRule"/>
</dbReference>
<keyword evidence="1" id="KW-0238">DNA-binding</keyword>
<sequence>MPKDCKLKPLKKPLNCFFRYKKDMRDIIISKYGVSKNSDVARIAADLWAKEDPAVIERYTTESERAYKEHREKYPDYIWPSKGYNVKSKNSQFANQLDPAAINARIFSQASNIFNPKVQKTKPALTINIPKIPEIKLDEIKTGWTPTLEDMPLLLDYKSQNSSQSDSTSFDTTLEALNCSYIKYNNVNEIFW</sequence>
<dbReference type="PROSITE" id="PS50118">
    <property type="entry name" value="HMG_BOX_2"/>
    <property type="match status" value="1"/>
</dbReference>
<dbReference type="InterPro" id="IPR036910">
    <property type="entry name" value="HMG_box_dom_sf"/>
</dbReference>
<evidence type="ECO:0000313" key="4">
    <source>
        <dbReference type="Proteomes" id="UP001210925"/>
    </source>
</evidence>
<dbReference type="SUPFAM" id="SSF47095">
    <property type="entry name" value="HMG-box"/>
    <property type="match status" value="1"/>
</dbReference>
<dbReference type="EMBL" id="JADGKB010000206">
    <property type="protein sequence ID" value="KAJ3251036.1"/>
    <property type="molecule type" value="Genomic_DNA"/>
</dbReference>
<accession>A0AAD5U9E0</accession>
<organism evidence="3 4">
    <name type="scientific">Boothiomyces macroporosus</name>
    <dbReference type="NCBI Taxonomy" id="261099"/>
    <lineage>
        <taxon>Eukaryota</taxon>
        <taxon>Fungi</taxon>
        <taxon>Fungi incertae sedis</taxon>
        <taxon>Chytridiomycota</taxon>
        <taxon>Chytridiomycota incertae sedis</taxon>
        <taxon>Chytridiomycetes</taxon>
        <taxon>Rhizophydiales</taxon>
        <taxon>Terramycetaceae</taxon>
        <taxon>Boothiomyces</taxon>
    </lineage>
</organism>
<gene>
    <name evidence="3" type="ORF">HK103_002922</name>
</gene>
<dbReference type="Proteomes" id="UP001210925">
    <property type="component" value="Unassembled WGS sequence"/>
</dbReference>
<evidence type="ECO:0000256" key="1">
    <source>
        <dbReference type="PROSITE-ProRule" id="PRU00267"/>
    </source>
</evidence>
<name>A0AAD5U9E0_9FUNG</name>
<feature type="domain" description="HMG box" evidence="2">
    <location>
        <begin position="10"/>
        <end position="78"/>
    </location>
</feature>
<reference evidence="3" key="1">
    <citation type="submission" date="2020-05" db="EMBL/GenBank/DDBJ databases">
        <title>Phylogenomic resolution of chytrid fungi.</title>
        <authorList>
            <person name="Stajich J.E."/>
            <person name="Amses K."/>
            <person name="Simmons R."/>
            <person name="Seto K."/>
            <person name="Myers J."/>
            <person name="Bonds A."/>
            <person name="Quandt C.A."/>
            <person name="Barry K."/>
            <person name="Liu P."/>
            <person name="Grigoriev I."/>
            <person name="Longcore J.E."/>
            <person name="James T.Y."/>
        </authorList>
    </citation>
    <scope>NUCLEOTIDE SEQUENCE</scope>
    <source>
        <strain evidence="3">PLAUS21</strain>
    </source>
</reference>